<evidence type="ECO:0000313" key="3">
    <source>
        <dbReference type="Proteomes" id="UP000193240"/>
    </source>
</evidence>
<organism evidence="2 3">
    <name type="scientific">Epicoccum nigrum</name>
    <name type="common">Soil fungus</name>
    <name type="synonym">Epicoccum purpurascens</name>
    <dbReference type="NCBI Taxonomy" id="105696"/>
    <lineage>
        <taxon>Eukaryota</taxon>
        <taxon>Fungi</taxon>
        <taxon>Dikarya</taxon>
        <taxon>Ascomycota</taxon>
        <taxon>Pezizomycotina</taxon>
        <taxon>Dothideomycetes</taxon>
        <taxon>Pleosporomycetidae</taxon>
        <taxon>Pleosporales</taxon>
        <taxon>Pleosporineae</taxon>
        <taxon>Didymellaceae</taxon>
        <taxon>Epicoccum</taxon>
    </lineage>
</organism>
<keyword evidence="1" id="KW-0472">Membrane</keyword>
<sequence length="460" mass="49280">MRTLALCLEWRNLGEPVYAPWTHRHNTTLLFRLSCRRSSINPHLPLLPSARLRNPALDTQIPPFLLPFVISISLGPNAHKRDPLRDLTFDHGLLPLDKARDEVVHGAADAELLALSDDPAVEVVDLGVAAGAGIGEHAACVVLGLGGDGDDERLQAARVEARGRVGGVLQVWEGAEDEADLGEQQAHGAREVVVVEEGAVARVQQDRERVDDAVDGELLQLQLQQVRRREGRRRQRGHPQQRPQEVALVRGPGHAGRLRGLDVVLLGASGRRTVLGGLLVLSGLLVLVLVLVGQQLVAGRIGGLGVAVALVGEQAEGNGAEAGVHGGEGVQGVGCRVHAVRVDAQHVVWARGRVREDVAGDLVGDAHAVLQEEDDAVFVQAVLDGRQALHDLVRLAAHDQRADGRRRFALQRSRSLLAASASISVCHLLAVEAHARHSQLGIVPVTRLCVALGDQRQALR</sequence>
<name>A0A1Y2LKB0_EPING</name>
<protein>
    <submittedName>
        <fullName evidence="2">Uncharacterized protein</fullName>
    </submittedName>
</protein>
<keyword evidence="1" id="KW-1133">Transmembrane helix</keyword>
<keyword evidence="3" id="KW-1185">Reference proteome</keyword>
<dbReference type="Proteomes" id="UP000193240">
    <property type="component" value="Unassembled WGS sequence"/>
</dbReference>
<dbReference type="AlphaFoldDB" id="A0A1Y2LKB0"/>
<keyword evidence="1" id="KW-0812">Transmembrane</keyword>
<gene>
    <name evidence="2" type="ORF">B5807_12028</name>
</gene>
<evidence type="ECO:0000256" key="1">
    <source>
        <dbReference type="SAM" id="Phobius"/>
    </source>
</evidence>
<feature type="transmembrane region" description="Helical" evidence="1">
    <location>
        <begin position="274"/>
        <end position="292"/>
    </location>
</feature>
<accession>A0A1Y2LKB0</accession>
<evidence type="ECO:0000313" key="2">
    <source>
        <dbReference type="EMBL" id="OSS43318.1"/>
    </source>
</evidence>
<dbReference type="EMBL" id="KZ107870">
    <property type="protein sequence ID" value="OSS43318.1"/>
    <property type="molecule type" value="Genomic_DNA"/>
</dbReference>
<proteinExistence type="predicted"/>
<dbReference type="InParanoid" id="A0A1Y2LKB0"/>
<reference evidence="2 3" key="1">
    <citation type="journal article" date="2017" name="Genome Announc.">
        <title>Genome sequence of the saprophytic ascomycete Epicoccum nigrum ICMP 19927 strain isolated from New Zealand.</title>
        <authorList>
            <person name="Fokin M."/>
            <person name="Fleetwood D."/>
            <person name="Weir B.S."/>
            <person name="Villas-Boas S.G."/>
        </authorList>
    </citation>
    <scope>NUCLEOTIDE SEQUENCE [LARGE SCALE GENOMIC DNA]</scope>
    <source>
        <strain evidence="2 3">ICMP 19927</strain>
    </source>
</reference>